<reference evidence="2" key="1">
    <citation type="journal article" date="2019" name="Int. J. Syst. Evol. Microbiol.">
        <title>The Global Catalogue of Microorganisms (GCM) 10K type strain sequencing project: providing services to taxonomists for standard genome sequencing and annotation.</title>
        <authorList>
            <consortium name="The Broad Institute Genomics Platform"/>
            <consortium name="The Broad Institute Genome Sequencing Center for Infectious Disease"/>
            <person name="Wu L."/>
            <person name="Ma J."/>
        </authorList>
    </citation>
    <scope>NUCLEOTIDE SEQUENCE [LARGE SCALE GENOMIC DNA]</scope>
    <source>
        <strain evidence="2">CGMCC 1.12371</strain>
    </source>
</reference>
<evidence type="ECO:0000313" key="2">
    <source>
        <dbReference type="Proteomes" id="UP001596501"/>
    </source>
</evidence>
<dbReference type="InterPro" id="IPR036182">
    <property type="entry name" value="PCuAC_sf"/>
</dbReference>
<dbReference type="Pfam" id="PF04314">
    <property type="entry name" value="PCuAC"/>
    <property type="match status" value="1"/>
</dbReference>
<dbReference type="InterPro" id="IPR007410">
    <property type="entry name" value="LpqE-like"/>
</dbReference>
<organism evidence="1 2">
    <name type="scientific">Hydrogenophaga atypica</name>
    <dbReference type="NCBI Taxonomy" id="249409"/>
    <lineage>
        <taxon>Bacteria</taxon>
        <taxon>Pseudomonadati</taxon>
        <taxon>Pseudomonadota</taxon>
        <taxon>Betaproteobacteria</taxon>
        <taxon>Burkholderiales</taxon>
        <taxon>Comamonadaceae</taxon>
        <taxon>Hydrogenophaga</taxon>
    </lineage>
</organism>
<dbReference type="PANTHER" id="PTHR36302">
    <property type="entry name" value="BLR7088 PROTEIN"/>
    <property type="match status" value="1"/>
</dbReference>
<protein>
    <submittedName>
        <fullName evidence="1">Copper chaperone PCu(A)C</fullName>
    </submittedName>
</protein>
<keyword evidence="2" id="KW-1185">Reference proteome</keyword>
<dbReference type="InterPro" id="IPR058248">
    <property type="entry name" value="Lxx211020-like"/>
</dbReference>
<dbReference type="SUPFAM" id="SSF110087">
    <property type="entry name" value="DR1885-like metal-binding protein"/>
    <property type="match status" value="1"/>
</dbReference>
<comment type="caution">
    <text evidence="1">The sequence shown here is derived from an EMBL/GenBank/DDBJ whole genome shotgun (WGS) entry which is preliminary data.</text>
</comment>
<dbReference type="Gene3D" id="2.60.40.1890">
    <property type="entry name" value="PCu(A)C copper chaperone"/>
    <property type="match status" value="1"/>
</dbReference>
<dbReference type="Proteomes" id="UP001596501">
    <property type="component" value="Unassembled WGS sequence"/>
</dbReference>
<accession>A0ABW2QMM4</accession>
<dbReference type="EMBL" id="JBHTCA010000004">
    <property type="protein sequence ID" value="MFC7408615.1"/>
    <property type="molecule type" value="Genomic_DNA"/>
</dbReference>
<dbReference type="RefSeq" id="WP_382221182.1">
    <property type="nucleotide sequence ID" value="NZ_JBHTCA010000004.1"/>
</dbReference>
<proteinExistence type="predicted"/>
<dbReference type="PANTHER" id="PTHR36302:SF1">
    <property type="entry name" value="COPPER CHAPERONE PCU(A)C"/>
    <property type="match status" value="1"/>
</dbReference>
<name>A0ABW2QMM4_9BURK</name>
<sequence length="170" mass="18166">MHKKQWLVAGLVALNVGVVGSVWAQAQVKIEDPWVRGTVAQQKASGAFMRLTAPQDMRLVSASSPVAGVVEVHEMAMEKDVMRMRAVPSLDLAAGKTTELKPGGYHVMLMDLKQPLKAGESIPLTLVFEDAAKVRSSQTLQAPVRALGAAAMPAKPMDHGHHGGHGQHKP</sequence>
<gene>
    <name evidence="1" type="ORF">ACFQPB_07055</name>
</gene>
<evidence type="ECO:0000313" key="1">
    <source>
        <dbReference type="EMBL" id="MFC7408615.1"/>
    </source>
</evidence>